<feature type="region of interest" description="Disordered" evidence="6">
    <location>
        <begin position="335"/>
        <end position="417"/>
    </location>
</feature>
<dbReference type="SUPFAM" id="SSF56112">
    <property type="entry name" value="Protein kinase-like (PK-like)"/>
    <property type="match status" value="1"/>
</dbReference>
<dbReference type="SUPFAM" id="SSF81901">
    <property type="entry name" value="HCP-like"/>
    <property type="match status" value="1"/>
</dbReference>
<dbReference type="CDD" id="cd16967">
    <property type="entry name" value="Alpha_kinase_eEF2K"/>
    <property type="match status" value="1"/>
</dbReference>
<dbReference type="PANTHER" id="PTHR45992:SF2">
    <property type="entry name" value="EUKARYOTIC ELONGATION FACTOR 2 KINASE"/>
    <property type="match status" value="1"/>
</dbReference>
<protein>
    <submittedName>
        <fullName evidence="8">Eukaryotic elongation factor 2 kinase</fullName>
    </submittedName>
</protein>
<dbReference type="GO" id="GO:0005524">
    <property type="term" value="F:ATP binding"/>
    <property type="evidence" value="ECO:0007669"/>
    <property type="project" value="UniProtKB-KW"/>
</dbReference>
<keyword evidence="1" id="KW-0723">Serine/threonine-protein kinase</keyword>
<dbReference type="SMART" id="SM00811">
    <property type="entry name" value="Alpha_kinase"/>
    <property type="match status" value="1"/>
</dbReference>
<keyword evidence="8" id="KW-0251">Elongation factor</keyword>
<dbReference type="Pfam" id="PF08238">
    <property type="entry name" value="Sel1"/>
    <property type="match status" value="4"/>
</dbReference>
<name>A0A087UA76_STEMI</name>
<dbReference type="Proteomes" id="UP000054359">
    <property type="component" value="Unassembled WGS sequence"/>
</dbReference>
<dbReference type="InterPro" id="IPR011990">
    <property type="entry name" value="TPR-like_helical_dom_sf"/>
</dbReference>
<dbReference type="GO" id="GO:0005509">
    <property type="term" value="F:calcium ion binding"/>
    <property type="evidence" value="ECO:0007669"/>
    <property type="project" value="InterPro"/>
</dbReference>
<dbReference type="EMBL" id="KK118955">
    <property type="protein sequence ID" value="KFM74265.1"/>
    <property type="molecule type" value="Genomic_DNA"/>
</dbReference>
<gene>
    <name evidence="8" type="ORF">X975_04201</name>
</gene>
<feature type="compositionally biased region" description="Low complexity" evidence="6">
    <location>
        <begin position="345"/>
        <end position="358"/>
    </location>
</feature>
<dbReference type="InterPro" id="IPR006597">
    <property type="entry name" value="Sel1-like"/>
</dbReference>
<feature type="domain" description="Alpha-type protein kinase" evidence="7">
    <location>
        <begin position="77"/>
        <end position="287"/>
    </location>
</feature>
<dbReference type="PROSITE" id="PS51158">
    <property type="entry name" value="ALPHA_KINASE"/>
    <property type="match status" value="1"/>
</dbReference>
<dbReference type="InterPro" id="IPR047588">
    <property type="entry name" value="eEF2K_a_kinase_dom"/>
</dbReference>
<dbReference type="Gene3D" id="3.30.200.20">
    <property type="entry name" value="Phosphorylase Kinase, domain 1"/>
    <property type="match status" value="2"/>
</dbReference>
<dbReference type="InterPro" id="IPR051852">
    <property type="entry name" value="Alpha-type_PK"/>
</dbReference>
<dbReference type="GO" id="GO:0003746">
    <property type="term" value="F:translation elongation factor activity"/>
    <property type="evidence" value="ECO:0007669"/>
    <property type="project" value="UniProtKB-KW"/>
</dbReference>
<evidence type="ECO:0000256" key="2">
    <source>
        <dbReference type="ARBA" id="ARBA00022679"/>
    </source>
</evidence>
<dbReference type="FunFam" id="3.30.200.20:FF:000230">
    <property type="entry name" value="Eukaryotic elongation factor 2 kinase"/>
    <property type="match status" value="1"/>
</dbReference>
<evidence type="ECO:0000256" key="6">
    <source>
        <dbReference type="SAM" id="MobiDB-lite"/>
    </source>
</evidence>
<dbReference type="GO" id="GO:0031037">
    <property type="term" value="P:myosin II filament disassembly"/>
    <property type="evidence" value="ECO:0007669"/>
    <property type="project" value="TreeGrafter"/>
</dbReference>
<dbReference type="FunFam" id="3.20.200.10:FF:000002">
    <property type="entry name" value="Eukaryotic elongation factor 2 kinase"/>
    <property type="match status" value="1"/>
</dbReference>
<keyword evidence="8" id="KW-0648">Protein biosynthesis</keyword>
<dbReference type="Pfam" id="PF02816">
    <property type="entry name" value="Alpha_kinase"/>
    <property type="match status" value="1"/>
</dbReference>
<reference evidence="8 9" key="1">
    <citation type="submission" date="2013-11" db="EMBL/GenBank/DDBJ databases">
        <title>Genome sequencing of Stegodyphus mimosarum.</title>
        <authorList>
            <person name="Bechsgaard J."/>
        </authorList>
    </citation>
    <scope>NUCLEOTIDE SEQUENCE [LARGE SCALE GENOMIC DNA]</scope>
</reference>
<evidence type="ECO:0000313" key="9">
    <source>
        <dbReference type="Proteomes" id="UP000054359"/>
    </source>
</evidence>
<organism evidence="8 9">
    <name type="scientific">Stegodyphus mimosarum</name>
    <name type="common">African social velvet spider</name>
    <dbReference type="NCBI Taxonomy" id="407821"/>
    <lineage>
        <taxon>Eukaryota</taxon>
        <taxon>Metazoa</taxon>
        <taxon>Ecdysozoa</taxon>
        <taxon>Arthropoda</taxon>
        <taxon>Chelicerata</taxon>
        <taxon>Arachnida</taxon>
        <taxon>Araneae</taxon>
        <taxon>Araneomorphae</taxon>
        <taxon>Entelegynae</taxon>
        <taxon>Eresoidea</taxon>
        <taxon>Eresidae</taxon>
        <taxon>Stegodyphus</taxon>
    </lineage>
</organism>
<accession>A0A087UA76</accession>
<dbReference type="GO" id="GO:0004686">
    <property type="term" value="F:elongation factor-2 kinase activity"/>
    <property type="evidence" value="ECO:0007669"/>
    <property type="project" value="InterPro"/>
</dbReference>
<keyword evidence="2" id="KW-0808">Transferase</keyword>
<evidence type="ECO:0000256" key="5">
    <source>
        <dbReference type="ARBA" id="ARBA00022840"/>
    </source>
</evidence>
<keyword evidence="3" id="KW-0547">Nucleotide-binding</keyword>
<dbReference type="OrthoDB" id="301415at2759"/>
<evidence type="ECO:0000256" key="1">
    <source>
        <dbReference type="ARBA" id="ARBA00022527"/>
    </source>
</evidence>
<dbReference type="PIRSF" id="PIRSF038139">
    <property type="entry name" value="Elongation_factor_2_kinase"/>
    <property type="match status" value="1"/>
</dbReference>
<dbReference type="OMA" id="CLQMEAK"/>
<dbReference type="STRING" id="407821.A0A087UA76"/>
<dbReference type="InterPro" id="IPR004166">
    <property type="entry name" value="a-kinase_dom"/>
</dbReference>
<evidence type="ECO:0000313" key="8">
    <source>
        <dbReference type="EMBL" id="KFM74265.1"/>
    </source>
</evidence>
<keyword evidence="4 8" id="KW-0418">Kinase</keyword>
<evidence type="ECO:0000256" key="4">
    <source>
        <dbReference type="ARBA" id="ARBA00022777"/>
    </source>
</evidence>
<keyword evidence="5" id="KW-0067">ATP-binding</keyword>
<dbReference type="InterPro" id="IPR017400">
    <property type="entry name" value="eEF-2K"/>
</dbReference>
<keyword evidence="9" id="KW-1185">Reference proteome</keyword>
<dbReference type="Gene3D" id="1.25.40.10">
    <property type="entry name" value="Tetratricopeptide repeat domain"/>
    <property type="match status" value="1"/>
</dbReference>
<dbReference type="InterPro" id="IPR011009">
    <property type="entry name" value="Kinase-like_dom_sf"/>
</dbReference>
<evidence type="ECO:0000259" key="7">
    <source>
        <dbReference type="PROSITE" id="PS51158"/>
    </source>
</evidence>
<feature type="compositionally biased region" description="Acidic residues" evidence="6">
    <location>
        <begin position="376"/>
        <end position="385"/>
    </location>
</feature>
<evidence type="ECO:0000256" key="3">
    <source>
        <dbReference type="ARBA" id="ARBA00022741"/>
    </source>
</evidence>
<dbReference type="Gene3D" id="3.20.200.10">
    <property type="entry name" value="MHCK/EF2 kinase"/>
    <property type="match status" value="1"/>
</dbReference>
<proteinExistence type="predicted"/>
<sequence length="666" mass="75839">MDEEQFDMELQALHLVEDNNNFKNMKADNQSSSNCSQKSVQTRQHWKDAAKKALHMSDPWEEFHLEQLETEVVCRYRFNAVRQAWVKDEVLVKIAKEPFGHGAMRSCYRLKKLSTFCHRQNWRTASNYVAKRYMEDADRNVYFEDVKLQIDAKLWGEEYNRHNPPKKVDIFQMSVIEFFQRPGRPLFHLEHYIEGDYIKYNSNSGFISCEKMRLTPQAFSHFTFERSGHELIVVDIQGVGDLYTDPQIHTASGVGYGDGNLGTRGMALFFHSHICNAICQSLGLSPFDLASTEMMQNNNLAKLQMSCKTRVRGTEDLCISPSDKERVHWKEYIRSRSASGNSPTSGSFSYMSESSESMHSNKDSSMEGFGNGSFSYDEDDDDEDAGLGAEEHHYPFPGCNSDSGVGSAKKRRRRRCESECSVTEENERVEFGELVARKSRPSCVQNEIQIRELQNDNENKKFGNSVLGQIHMDLAKYHEIGRFTPENEDYDHEAAFYHLKQAARCGNLEAINVMAKVYLGIPHDLLSAVTVDESTENIAIGMDYMKQAACAGDRAAMIFLAKAYDTGENVSRKCWNEAVYWYEKALRTEEADEGGEYDGCMDDPSYELLARQAELYRKGGFGLIRNPNKAGELYNSAAEAAMSCMKGKLANKYYMNAEEAFGEAEE</sequence>
<dbReference type="AlphaFoldDB" id="A0A087UA76"/>
<dbReference type="GO" id="GO:1903013">
    <property type="term" value="P:response to differentiation-inducing factor 1"/>
    <property type="evidence" value="ECO:0007669"/>
    <property type="project" value="TreeGrafter"/>
</dbReference>
<dbReference type="GO" id="GO:0005516">
    <property type="term" value="F:calmodulin binding"/>
    <property type="evidence" value="ECO:0007669"/>
    <property type="project" value="InterPro"/>
</dbReference>
<feature type="non-terminal residue" evidence="8">
    <location>
        <position position="666"/>
    </location>
</feature>
<dbReference type="PANTHER" id="PTHR45992">
    <property type="entry name" value="EUKARYOTIC ELONGATION FACTOR 2 KINASE-RELATED"/>
    <property type="match status" value="1"/>
</dbReference>